<feature type="region of interest" description="Disordered" evidence="7">
    <location>
        <begin position="1"/>
        <end position="21"/>
    </location>
</feature>
<evidence type="ECO:0000256" key="6">
    <source>
        <dbReference type="ARBA" id="ARBA00023242"/>
    </source>
</evidence>
<dbReference type="PANTHER" id="PTHR36206:SF16">
    <property type="entry name" value="TRANSCRIPTION FACTOR DOMAIN-CONTAINING PROTEIN-RELATED"/>
    <property type="match status" value="1"/>
</dbReference>
<evidence type="ECO:0000313" key="10">
    <source>
        <dbReference type="Proteomes" id="UP000018001"/>
    </source>
</evidence>
<keyword evidence="6" id="KW-0539">Nucleus</keyword>
<evidence type="ECO:0000256" key="1">
    <source>
        <dbReference type="ARBA" id="ARBA00022723"/>
    </source>
</evidence>
<dbReference type="Pfam" id="PF00172">
    <property type="entry name" value="Zn_clus"/>
    <property type="match status" value="1"/>
</dbReference>
<feature type="domain" description="Zn(2)-C6 fungal-type" evidence="8">
    <location>
        <begin position="27"/>
        <end position="55"/>
    </location>
</feature>
<keyword evidence="4" id="KW-0238">DNA-binding</keyword>
<evidence type="ECO:0000256" key="5">
    <source>
        <dbReference type="ARBA" id="ARBA00023163"/>
    </source>
</evidence>
<dbReference type="InParanoid" id="V5GDH4"/>
<dbReference type="InterPro" id="IPR052360">
    <property type="entry name" value="Transcr_Regulatory_Proteins"/>
</dbReference>
<keyword evidence="10" id="KW-1185">Reference proteome</keyword>
<keyword evidence="2" id="KW-0862">Zinc</keyword>
<dbReference type="PANTHER" id="PTHR36206">
    <property type="entry name" value="ASPERCRYPTIN BIOSYNTHESIS CLUSTER-SPECIFIC TRANSCRIPTION REGULATOR ATNN-RELATED"/>
    <property type="match status" value="1"/>
</dbReference>
<organism evidence="9 10">
    <name type="scientific">Byssochlamys spectabilis (strain No. 5 / NBRC 109023)</name>
    <name type="common">Paecilomyces variotii</name>
    <dbReference type="NCBI Taxonomy" id="1356009"/>
    <lineage>
        <taxon>Eukaryota</taxon>
        <taxon>Fungi</taxon>
        <taxon>Dikarya</taxon>
        <taxon>Ascomycota</taxon>
        <taxon>Pezizomycotina</taxon>
        <taxon>Eurotiomycetes</taxon>
        <taxon>Eurotiomycetidae</taxon>
        <taxon>Eurotiales</taxon>
        <taxon>Thermoascaceae</taxon>
        <taxon>Paecilomyces</taxon>
    </lineage>
</organism>
<evidence type="ECO:0000256" key="2">
    <source>
        <dbReference type="ARBA" id="ARBA00022833"/>
    </source>
</evidence>
<dbReference type="InterPro" id="IPR036864">
    <property type="entry name" value="Zn2-C6_fun-type_DNA-bd_sf"/>
</dbReference>
<dbReference type="OrthoDB" id="2593732at2759"/>
<dbReference type="Proteomes" id="UP000018001">
    <property type="component" value="Unassembled WGS sequence"/>
</dbReference>
<keyword evidence="1" id="KW-0479">Metal-binding</keyword>
<dbReference type="AlphaFoldDB" id="V5GDH4"/>
<dbReference type="InterPro" id="IPR021858">
    <property type="entry name" value="Fun_TF"/>
</dbReference>
<evidence type="ECO:0000256" key="7">
    <source>
        <dbReference type="SAM" id="MobiDB-lite"/>
    </source>
</evidence>
<dbReference type="HOGENOM" id="CLU_011409_3_0_1"/>
<name>V5GDH4_BYSSN</name>
<sequence length="588" mass="67481">MMDRHGQSDHLGTGSNRRRRQTRVKSGCRTCKIRKVKCDEARPACHRCVSTGRVCDGYGIWGGGDSYGSRQRCLARASQHGGVMVLSLAGHSRTTDEAQHFEWFQLRTVTKMPGFFALPFWNTLLFQTCQTEPAIWHAIITLSAVHRQEFLHLDIQHDCARNAIDDQEQFMLRHYTKAIGHLRSHPPDKNKNNRSSIHIALIACVVFVCLEYLRGRFRTAETHLQNGLKILSELRNPSSARDKRIIRLQPSPSPSSSQGDVEDWIVEAFSKLYFQVVLLRQRHQDPCIVLEDSVTVTQIPRFRSLDEAWTPMERLLSKALDLTEQFRQDQDQNLSTLDSSQRLLQTELAQWFAAYEASKQELCRNHNEDEEAAYQMLGAYHAMGTIMAQACRWPDDESVFDLYTDQFIAIIDRVILISKMRVARSKPQALPGHGHGHGHENRPPIIHIGWTPPLYYTALKCRVHRIRLQAIRLLESSSRREGIWDTSITACVARKVMRTEERDFYRDVDTDTADHFDLTSSPTRGDLSLPTVPAGYRIHDVAVVPPDGQMDNLTMSYRQEMIAGWEVWTKRYDMASRCWVGGLRRVES</sequence>
<dbReference type="InterPro" id="IPR001138">
    <property type="entry name" value="Zn2Cys6_DnaBD"/>
</dbReference>
<proteinExistence type="predicted"/>
<evidence type="ECO:0000313" key="9">
    <source>
        <dbReference type="EMBL" id="GAE00137.1"/>
    </source>
</evidence>
<dbReference type="EMBL" id="BAUL01000358">
    <property type="protein sequence ID" value="GAE00137.1"/>
    <property type="molecule type" value="Genomic_DNA"/>
</dbReference>
<protein>
    <recommendedName>
        <fullName evidence="8">Zn(2)-C6 fungal-type domain-containing protein</fullName>
    </recommendedName>
</protein>
<dbReference type="Pfam" id="PF11951">
    <property type="entry name" value="Fungal_trans_2"/>
    <property type="match status" value="1"/>
</dbReference>
<dbReference type="PROSITE" id="PS50048">
    <property type="entry name" value="ZN2_CY6_FUNGAL_2"/>
    <property type="match status" value="1"/>
</dbReference>
<dbReference type="CDD" id="cd00067">
    <property type="entry name" value="GAL4"/>
    <property type="match status" value="1"/>
</dbReference>
<gene>
    <name evidence="9" type="ORF">PVAR5_8873</name>
</gene>
<accession>V5GDH4</accession>
<dbReference type="GO" id="GO:0000981">
    <property type="term" value="F:DNA-binding transcription factor activity, RNA polymerase II-specific"/>
    <property type="evidence" value="ECO:0007669"/>
    <property type="project" value="InterPro"/>
</dbReference>
<evidence type="ECO:0000259" key="8">
    <source>
        <dbReference type="PROSITE" id="PS50048"/>
    </source>
</evidence>
<dbReference type="PROSITE" id="PS00463">
    <property type="entry name" value="ZN2_CY6_FUNGAL_1"/>
    <property type="match status" value="1"/>
</dbReference>
<keyword evidence="3" id="KW-0805">Transcription regulation</keyword>
<evidence type="ECO:0000256" key="3">
    <source>
        <dbReference type="ARBA" id="ARBA00023015"/>
    </source>
</evidence>
<dbReference type="GO" id="GO:0003677">
    <property type="term" value="F:DNA binding"/>
    <property type="evidence" value="ECO:0007669"/>
    <property type="project" value="UniProtKB-KW"/>
</dbReference>
<dbReference type="SUPFAM" id="SSF57701">
    <property type="entry name" value="Zn2/Cys6 DNA-binding domain"/>
    <property type="match status" value="1"/>
</dbReference>
<dbReference type="eggNOG" id="ENOG502S0GT">
    <property type="taxonomic scope" value="Eukaryota"/>
</dbReference>
<dbReference type="GO" id="GO:0008270">
    <property type="term" value="F:zinc ion binding"/>
    <property type="evidence" value="ECO:0007669"/>
    <property type="project" value="InterPro"/>
</dbReference>
<reference evidence="10" key="1">
    <citation type="journal article" date="2014" name="Genome Announc.">
        <title>Draft genome sequence of the formaldehyde-resistant fungus Byssochlamys spectabilis No. 5 (anamorph Paecilomyces variotii No. 5) (NBRC109023).</title>
        <authorList>
            <person name="Oka T."/>
            <person name="Ekino K."/>
            <person name="Fukuda K."/>
            <person name="Nomura Y."/>
        </authorList>
    </citation>
    <scope>NUCLEOTIDE SEQUENCE [LARGE SCALE GENOMIC DNA]</scope>
    <source>
        <strain evidence="10">No. 5 / NBRC 109023</strain>
    </source>
</reference>
<dbReference type="Gene3D" id="4.10.240.10">
    <property type="entry name" value="Zn(2)-C6 fungal-type DNA-binding domain"/>
    <property type="match status" value="1"/>
</dbReference>
<keyword evidence="5" id="KW-0804">Transcription</keyword>
<comment type="caution">
    <text evidence="9">The sequence shown here is derived from an EMBL/GenBank/DDBJ whole genome shotgun (WGS) entry which is preliminary data.</text>
</comment>
<dbReference type="SMART" id="SM00066">
    <property type="entry name" value="GAL4"/>
    <property type="match status" value="1"/>
</dbReference>
<evidence type="ECO:0000256" key="4">
    <source>
        <dbReference type="ARBA" id="ARBA00023125"/>
    </source>
</evidence>